<dbReference type="RefSeq" id="WP_334479445.1">
    <property type="nucleotide sequence ID" value="NZ_JAZHRV010000001.1"/>
</dbReference>
<sequence length="323" mass="33944">MARHFMAAAVLLMAAGMNGAQAQDYPARTVTIIVPFAAGGPADITGRIAADIFNRHLGQKFVVENVGGAGGTIGALRAARAPADGYTILSGHLGTNALAPAFYPNLGYDPQKDFEPIGLTAEYPELLVVRKDFPANNLNEFVAYAKSNASQLNVGHAGLGSVSYIGCLLLNAAIGIKPTMVPFTGTAPVLNAMLGGQIDYECDPVLGTLSQVRAGTVKALAIAARKRSPMLPDVPTSYEQGLPEFDCAPFYAVFVPSGTPQSVIDRLAEALNKGLSEDSVQKRLADLGADIVEPDRRGPKALANLIKSESARLMPILREAAEK</sequence>
<dbReference type="Pfam" id="PF03401">
    <property type="entry name" value="TctC"/>
    <property type="match status" value="1"/>
</dbReference>
<organism evidence="3 4">
    <name type="scientific">Bradyrhizobium algeriense</name>
    <dbReference type="NCBI Taxonomy" id="634784"/>
    <lineage>
        <taxon>Bacteria</taxon>
        <taxon>Pseudomonadati</taxon>
        <taxon>Pseudomonadota</taxon>
        <taxon>Alphaproteobacteria</taxon>
        <taxon>Hyphomicrobiales</taxon>
        <taxon>Nitrobacteraceae</taxon>
        <taxon>Bradyrhizobium</taxon>
    </lineage>
</organism>
<comment type="similarity">
    <text evidence="1">Belongs to the UPF0065 (bug) family.</text>
</comment>
<dbReference type="PIRSF" id="PIRSF017082">
    <property type="entry name" value="YflP"/>
    <property type="match status" value="1"/>
</dbReference>
<dbReference type="PANTHER" id="PTHR42928:SF5">
    <property type="entry name" value="BLR1237 PROTEIN"/>
    <property type="match status" value="1"/>
</dbReference>
<comment type="caution">
    <text evidence="3">The sequence shown here is derived from an EMBL/GenBank/DDBJ whole genome shotgun (WGS) entry which is preliminary data.</text>
</comment>
<dbReference type="InterPro" id="IPR042100">
    <property type="entry name" value="Bug_dom1"/>
</dbReference>
<keyword evidence="2" id="KW-0732">Signal</keyword>
<keyword evidence="3" id="KW-0675">Receptor</keyword>
<evidence type="ECO:0000313" key="3">
    <source>
        <dbReference type="EMBL" id="MEH2554645.1"/>
    </source>
</evidence>
<reference evidence="3 4" key="1">
    <citation type="submission" date="2024-02" db="EMBL/GenBank/DDBJ databases">
        <title>Adaptive strategies in a cosmopolitan and abundant soil bacterium.</title>
        <authorList>
            <person name="Carini P."/>
        </authorList>
    </citation>
    <scope>NUCLEOTIDE SEQUENCE [LARGE SCALE GENOMIC DNA]</scope>
    <source>
        <strain evidence="3 4">AZCC 1608</strain>
    </source>
</reference>
<evidence type="ECO:0000256" key="1">
    <source>
        <dbReference type="ARBA" id="ARBA00006987"/>
    </source>
</evidence>
<dbReference type="PANTHER" id="PTHR42928">
    <property type="entry name" value="TRICARBOXYLATE-BINDING PROTEIN"/>
    <property type="match status" value="1"/>
</dbReference>
<proteinExistence type="inferred from homology"/>
<protein>
    <submittedName>
        <fullName evidence="3">Tripartite-type tricarboxylate transporter receptor subunit TctC</fullName>
    </submittedName>
</protein>
<dbReference type="Gene3D" id="3.40.190.150">
    <property type="entry name" value="Bordetella uptake gene, domain 1"/>
    <property type="match status" value="1"/>
</dbReference>
<dbReference type="InterPro" id="IPR005064">
    <property type="entry name" value="BUG"/>
</dbReference>
<dbReference type="Gene3D" id="3.40.190.10">
    <property type="entry name" value="Periplasmic binding protein-like II"/>
    <property type="match status" value="1"/>
</dbReference>
<dbReference type="EMBL" id="JAZHRV010000001">
    <property type="protein sequence ID" value="MEH2554645.1"/>
    <property type="molecule type" value="Genomic_DNA"/>
</dbReference>
<dbReference type="SUPFAM" id="SSF53850">
    <property type="entry name" value="Periplasmic binding protein-like II"/>
    <property type="match status" value="1"/>
</dbReference>
<dbReference type="Proteomes" id="UP001364224">
    <property type="component" value="Unassembled WGS sequence"/>
</dbReference>
<keyword evidence="4" id="KW-1185">Reference proteome</keyword>
<gene>
    <name evidence="3" type="ORF">V1286_002174</name>
</gene>
<evidence type="ECO:0000313" key="4">
    <source>
        <dbReference type="Proteomes" id="UP001364224"/>
    </source>
</evidence>
<evidence type="ECO:0000256" key="2">
    <source>
        <dbReference type="SAM" id="SignalP"/>
    </source>
</evidence>
<accession>A0ABU8B848</accession>
<feature type="signal peptide" evidence="2">
    <location>
        <begin position="1"/>
        <end position="22"/>
    </location>
</feature>
<name>A0ABU8B848_9BRAD</name>
<feature type="chain" id="PRO_5046512759" evidence="2">
    <location>
        <begin position="23"/>
        <end position="323"/>
    </location>
</feature>